<comment type="caution">
    <text evidence="3">The sequence shown here is derived from an EMBL/GenBank/DDBJ whole genome shotgun (WGS) entry which is preliminary data.</text>
</comment>
<keyword evidence="1" id="KW-0175">Coiled coil</keyword>
<dbReference type="Proteomes" id="UP000183610">
    <property type="component" value="Unassembled WGS sequence"/>
</dbReference>
<reference evidence="3 4" key="1">
    <citation type="submission" date="2016-10" db="EMBL/GenBank/DDBJ databases">
        <authorList>
            <person name="Varghese N."/>
            <person name="Submissions S."/>
        </authorList>
    </citation>
    <scope>NUCLEOTIDE SEQUENCE [LARGE SCALE GENOMIC DNA]</scope>
    <source>
        <strain evidence="3 4">ATCC 49954</strain>
    </source>
</reference>
<name>A0AAX2DRR6_LISIV</name>
<dbReference type="EMBL" id="FNMX01000011">
    <property type="protein sequence ID" value="SDX12880.1"/>
    <property type="molecule type" value="Genomic_DNA"/>
</dbReference>
<evidence type="ECO:0000256" key="1">
    <source>
        <dbReference type="SAM" id="Coils"/>
    </source>
</evidence>
<gene>
    <name evidence="3" type="ORF">SAMN05421782_11166</name>
</gene>
<accession>A0AAX2DRR6</accession>
<protein>
    <submittedName>
        <fullName evidence="3">Uncharacterized protein</fullName>
    </submittedName>
</protein>
<proteinExistence type="predicted"/>
<dbReference type="RefSeq" id="WP_003718569.1">
    <property type="nucleotide sequence ID" value="NZ_FNMX01000011.1"/>
</dbReference>
<dbReference type="AlphaFoldDB" id="A0AAX2DRR6"/>
<evidence type="ECO:0000313" key="4">
    <source>
        <dbReference type="Proteomes" id="UP000183610"/>
    </source>
</evidence>
<evidence type="ECO:0000313" key="3">
    <source>
        <dbReference type="EMBL" id="SDX12880.1"/>
    </source>
</evidence>
<sequence>MDASHSQIDQQLQQVKKAQVKVENYIEQTRRKQNEQDWLEEEAKRFEQEKLALLESLHTGWQGEEASGFHRYLEDQQYEESQAWKKDLETKRTHLDTELQENKSELHKLETKQTTLQKEWRR</sequence>
<feature type="compositionally biased region" description="Basic and acidic residues" evidence="2">
    <location>
        <begin position="95"/>
        <end position="111"/>
    </location>
</feature>
<feature type="region of interest" description="Disordered" evidence="2">
    <location>
        <begin position="95"/>
        <end position="122"/>
    </location>
</feature>
<feature type="compositionally biased region" description="Polar residues" evidence="2">
    <location>
        <begin position="112"/>
        <end position="122"/>
    </location>
</feature>
<evidence type="ECO:0000256" key="2">
    <source>
        <dbReference type="SAM" id="MobiDB-lite"/>
    </source>
</evidence>
<feature type="coiled-coil region" evidence="1">
    <location>
        <begin position="8"/>
        <end position="49"/>
    </location>
</feature>
<organism evidence="3 4">
    <name type="scientific">Listeria ivanovii</name>
    <dbReference type="NCBI Taxonomy" id="1638"/>
    <lineage>
        <taxon>Bacteria</taxon>
        <taxon>Bacillati</taxon>
        <taxon>Bacillota</taxon>
        <taxon>Bacilli</taxon>
        <taxon>Bacillales</taxon>
        <taxon>Listeriaceae</taxon>
        <taxon>Listeria</taxon>
    </lineage>
</organism>